<gene>
    <name evidence="4" type="ORF">B0I36DRAFT_352573</name>
</gene>
<dbReference type="SUPFAM" id="SSF53933">
    <property type="entry name" value="Microbial ribonucleases"/>
    <property type="match status" value="1"/>
</dbReference>
<dbReference type="GeneID" id="70186670"/>
<dbReference type="AlphaFoldDB" id="A0A9P9BLF5"/>
<name>A0A9P9BLF5_9PEZI</name>
<evidence type="ECO:0000256" key="3">
    <source>
        <dbReference type="SAM" id="MobiDB-lite"/>
    </source>
</evidence>
<dbReference type="GO" id="GO:0003723">
    <property type="term" value="F:RNA binding"/>
    <property type="evidence" value="ECO:0007669"/>
    <property type="project" value="InterPro"/>
</dbReference>
<dbReference type="Proteomes" id="UP000756346">
    <property type="component" value="Unassembled WGS sequence"/>
</dbReference>
<evidence type="ECO:0000313" key="4">
    <source>
        <dbReference type="EMBL" id="KAH7024325.1"/>
    </source>
</evidence>
<keyword evidence="5" id="KW-1185">Reference proteome</keyword>
<protein>
    <submittedName>
        <fullName evidence="4">Uncharacterized protein</fullName>
    </submittedName>
</protein>
<dbReference type="EMBL" id="JAGTJQ010000009">
    <property type="protein sequence ID" value="KAH7024325.1"/>
    <property type="molecule type" value="Genomic_DNA"/>
</dbReference>
<dbReference type="GO" id="GO:0004540">
    <property type="term" value="F:RNA nuclease activity"/>
    <property type="evidence" value="ECO:0007669"/>
    <property type="project" value="InterPro"/>
</dbReference>
<accession>A0A9P9BLF5</accession>
<dbReference type="OrthoDB" id="5425539at2759"/>
<dbReference type="Gene3D" id="3.10.450.30">
    <property type="entry name" value="Microbial ribonucleases"/>
    <property type="match status" value="1"/>
</dbReference>
<organism evidence="4 5">
    <name type="scientific">Microdochium trichocladiopsis</name>
    <dbReference type="NCBI Taxonomy" id="1682393"/>
    <lineage>
        <taxon>Eukaryota</taxon>
        <taxon>Fungi</taxon>
        <taxon>Dikarya</taxon>
        <taxon>Ascomycota</taxon>
        <taxon>Pezizomycotina</taxon>
        <taxon>Sordariomycetes</taxon>
        <taxon>Xylariomycetidae</taxon>
        <taxon>Xylariales</taxon>
        <taxon>Microdochiaceae</taxon>
        <taxon>Microdochium</taxon>
    </lineage>
</organism>
<comment type="caution">
    <text evidence="4">The sequence shown here is derived from an EMBL/GenBank/DDBJ whole genome shotgun (WGS) entry which is preliminary data.</text>
</comment>
<feature type="region of interest" description="Disordered" evidence="3">
    <location>
        <begin position="166"/>
        <end position="207"/>
    </location>
</feature>
<keyword evidence="2" id="KW-0378">Hydrolase</keyword>
<sequence length="207" mass="22772">MNLGFQSDDPTKELKFSAPNQYDCKEGKTPHVFTGVELRNALKIAYDCENWNQGKGPGPVPACCMLAPPDPVPSPNCCKTLNGKTYPRSFANDGFTKFPVDGGKWPNELWEFPLEFYSAHPPWCGGNPDRWRVIMDKRYDFQGILFHPADNGGTNEFEQSYLPDLTVATHESGKTPGRGPALGGAPLRSEDGTSSETADEQSGRDRG</sequence>
<evidence type="ECO:0000256" key="1">
    <source>
        <dbReference type="ARBA" id="ARBA00022722"/>
    </source>
</evidence>
<feature type="compositionally biased region" description="Low complexity" evidence="3">
    <location>
        <begin position="177"/>
        <end position="187"/>
    </location>
</feature>
<evidence type="ECO:0000256" key="2">
    <source>
        <dbReference type="ARBA" id="ARBA00022801"/>
    </source>
</evidence>
<evidence type="ECO:0000313" key="5">
    <source>
        <dbReference type="Proteomes" id="UP000756346"/>
    </source>
</evidence>
<proteinExistence type="predicted"/>
<dbReference type="GO" id="GO:0016787">
    <property type="term" value="F:hydrolase activity"/>
    <property type="evidence" value="ECO:0007669"/>
    <property type="project" value="UniProtKB-KW"/>
</dbReference>
<dbReference type="RefSeq" id="XP_046007873.1">
    <property type="nucleotide sequence ID" value="XM_046157124.1"/>
</dbReference>
<reference evidence="4" key="1">
    <citation type="journal article" date="2021" name="Nat. Commun.">
        <title>Genetic determinants of endophytism in the Arabidopsis root mycobiome.</title>
        <authorList>
            <person name="Mesny F."/>
            <person name="Miyauchi S."/>
            <person name="Thiergart T."/>
            <person name="Pickel B."/>
            <person name="Atanasova L."/>
            <person name="Karlsson M."/>
            <person name="Huettel B."/>
            <person name="Barry K.W."/>
            <person name="Haridas S."/>
            <person name="Chen C."/>
            <person name="Bauer D."/>
            <person name="Andreopoulos W."/>
            <person name="Pangilinan J."/>
            <person name="LaButti K."/>
            <person name="Riley R."/>
            <person name="Lipzen A."/>
            <person name="Clum A."/>
            <person name="Drula E."/>
            <person name="Henrissat B."/>
            <person name="Kohler A."/>
            <person name="Grigoriev I.V."/>
            <person name="Martin F.M."/>
            <person name="Hacquard S."/>
        </authorList>
    </citation>
    <scope>NUCLEOTIDE SEQUENCE</scope>
    <source>
        <strain evidence="4">MPI-CAGE-CH-0230</strain>
    </source>
</reference>
<dbReference type="InterPro" id="IPR016191">
    <property type="entry name" value="Ribonuclease/ribotoxin"/>
</dbReference>
<keyword evidence="1" id="KW-0540">Nuclease</keyword>